<comment type="caution">
    <text evidence="6">The sequence shown here is derived from an EMBL/GenBank/DDBJ whole genome shotgun (WGS) entry which is preliminary data.</text>
</comment>
<protein>
    <recommendedName>
        <fullName evidence="4 5">Large ribosomal subunit protein uL29</fullName>
    </recommendedName>
</protein>
<evidence type="ECO:0000256" key="5">
    <source>
        <dbReference type="HAMAP-Rule" id="MF_00374"/>
    </source>
</evidence>
<accession>A0A1F5E944</accession>
<evidence type="ECO:0000256" key="2">
    <source>
        <dbReference type="ARBA" id="ARBA00022980"/>
    </source>
</evidence>
<comment type="similarity">
    <text evidence="1 5">Belongs to the universal ribosomal protein uL29 family.</text>
</comment>
<dbReference type="SUPFAM" id="SSF46561">
    <property type="entry name" value="Ribosomal protein L29 (L29p)"/>
    <property type="match status" value="1"/>
</dbReference>
<dbReference type="InterPro" id="IPR001854">
    <property type="entry name" value="Ribosomal_uL29"/>
</dbReference>
<dbReference type="STRING" id="1797457.A2160_06320"/>
<dbReference type="InterPro" id="IPR036049">
    <property type="entry name" value="Ribosomal_uL29_sf"/>
</dbReference>
<dbReference type="NCBIfam" id="TIGR00012">
    <property type="entry name" value="L29"/>
    <property type="match status" value="1"/>
</dbReference>
<keyword evidence="2 5" id="KW-0689">Ribosomal protein</keyword>
<proteinExistence type="inferred from homology"/>
<evidence type="ECO:0000313" key="6">
    <source>
        <dbReference type="EMBL" id="OGD63830.1"/>
    </source>
</evidence>
<evidence type="ECO:0000256" key="3">
    <source>
        <dbReference type="ARBA" id="ARBA00023274"/>
    </source>
</evidence>
<dbReference type="AlphaFoldDB" id="A0A1F5E944"/>
<dbReference type="GO" id="GO:0006412">
    <property type="term" value="P:translation"/>
    <property type="evidence" value="ECO:0007669"/>
    <property type="project" value="UniProtKB-UniRule"/>
</dbReference>
<evidence type="ECO:0000313" key="7">
    <source>
        <dbReference type="Proteomes" id="UP000177006"/>
    </source>
</evidence>
<dbReference type="HAMAP" id="MF_00374">
    <property type="entry name" value="Ribosomal_uL29"/>
    <property type="match status" value="1"/>
</dbReference>
<gene>
    <name evidence="5" type="primary">rpmC</name>
    <name evidence="6" type="ORF">A2160_06320</name>
</gene>
<dbReference type="GO" id="GO:1990904">
    <property type="term" value="C:ribonucleoprotein complex"/>
    <property type="evidence" value="ECO:0007669"/>
    <property type="project" value="UniProtKB-KW"/>
</dbReference>
<dbReference type="Proteomes" id="UP000177006">
    <property type="component" value="Unassembled WGS sequence"/>
</dbReference>
<dbReference type="GO" id="GO:0003735">
    <property type="term" value="F:structural constituent of ribosome"/>
    <property type="evidence" value="ECO:0007669"/>
    <property type="project" value="InterPro"/>
</dbReference>
<dbReference type="GO" id="GO:0005840">
    <property type="term" value="C:ribosome"/>
    <property type="evidence" value="ECO:0007669"/>
    <property type="project" value="UniProtKB-KW"/>
</dbReference>
<organism evidence="6 7">
    <name type="scientific">Candidatus Beckwithbacteria bacterium RBG_13_42_9</name>
    <dbReference type="NCBI Taxonomy" id="1797457"/>
    <lineage>
        <taxon>Bacteria</taxon>
        <taxon>Candidatus Beckwithiibacteriota</taxon>
    </lineage>
</organism>
<dbReference type="EMBL" id="MEZK01000004">
    <property type="protein sequence ID" value="OGD63830.1"/>
    <property type="molecule type" value="Genomic_DNA"/>
</dbReference>
<dbReference type="Pfam" id="PF00831">
    <property type="entry name" value="Ribosomal_L29"/>
    <property type="match status" value="1"/>
</dbReference>
<keyword evidence="3 5" id="KW-0687">Ribonucleoprotein</keyword>
<reference evidence="6 7" key="1">
    <citation type="journal article" date="2016" name="Nat. Commun.">
        <title>Thousands of microbial genomes shed light on interconnected biogeochemical processes in an aquifer system.</title>
        <authorList>
            <person name="Anantharaman K."/>
            <person name="Brown C.T."/>
            <person name="Hug L.A."/>
            <person name="Sharon I."/>
            <person name="Castelle C.J."/>
            <person name="Probst A.J."/>
            <person name="Thomas B.C."/>
            <person name="Singh A."/>
            <person name="Wilkins M.J."/>
            <person name="Karaoz U."/>
            <person name="Brodie E.L."/>
            <person name="Williams K.H."/>
            <person name="Hubbard S.S."/>
            <person name="Banfield J.F."/>
        </authorList>
    </citation>
    <scope>NUCLEOTIDE SEQUENCE [LARGE SCALE GENOMIC DNA]</scope>
</reference>
<sequence>MKKTEWEKIKEQSAQELQTLCLKLQREIVDFKMQLSLGKIKNTHTAHKKRQEIARIKTILKERELMEELKPAGNHR</sequence>
<evidence type="ECO:0000256" key="1">
    <source>
        <dbReference type="ARBA" id="ARBA00009254"/>
    </source>
</evidence>
<evidence type="ECO:0000256" key="4">
    <source>
        <dbReference type="ARBA" id="ARBA00035204"/>
    </source>
</evidence>
<name>A0A1F5E944_9BACT</name>
<dbReference type="Gene3D" id="1.10.287.310">
    <property type="match status" value="1"/>
</dbReference>